<dbReference type="GO" id="GO:0010225">
    <property type="term" value="P:response to UV-C"/>
    <property type="evidence" value="ECO:0007669"/>
    <property type="project" value="UniProtKB-ARBA"/>
</dbReference>
<dbReference type="FunFam" id="1.10.510.10:FF:000013">
    <property type="entry name" value="Mitogen-activated protein kinase"/>
    <property type="match status" value="1"/>
</dbReference>
<name>A0AAV3PIN2_LITER</name>
<comment type="caution">
    <text evidence="14">The sequence shown here is derived from an EMBL/GenBank/DDBJ whole genome shotgun (WGS) entry which is preliminary data.</text>
</comment>
<comment type="cofactor">
    <cofactor evidence="11">
        <name>Mg(2+)</name>
        <dbReference type="ChEBI" id="CHEBI:18420"/>
    </cofactor>
</comment>
<dbReference type="FunFam" id="3.30.200.20:FF:000046">
    <property type="entry name" value="Mitogen-activated protein kinase"/>
    <property type="match status" value="1"/>
</dbReference>
<evidence type="ECO:0000256" key="6">
    <source>
        <dbReference type="ARBA" id="ARBA00022777"/>
    </source>
</evidence>
<evidence type="ECO:0000256" key="10">
    <source>
        <dbReference type="RuleBase" id="RU000304"/>
    </source>
</evidence>
<dbReference type="EMBL" id="BAABME010001542">
    <property type="protein sequence ID" value="GAA0150185.1"/>
    <property type="molecule type" value="Genomic_DNA"/>
</dbReference>
<dbReference type="InterPro" id="IPR017441">
    <property type="entry name" value="Protein_kinase_ATP_BS"/>
</dbReference>
<dbReference type="InterPro" id="IPR008350">
    <property type="entry name" value="MAPK_ERK3/4"/>
</dbReference>
<proteinExistence type="inferred from homology"/>
<dbReference type="SUPFAM" id="SSF56112">
    <property type="entry name" value="Protein kinase-like (PK-like)"/>
    <property type="match status" value="1"/>
</dbReference>
<dbReference type="PROSITE" id="PS50011">
    <property type="entry name" value="PROTEIN_KINASE_DOM"/>
    <property type="match status" value="1"/>
</dbReference>
<dbReference type="InterPro" id="IPR050117">
    <property type="entry name" value="MAPK"/>
</dbReference>
<dbReference type="InterPro" id="IPR008271">
    <property type="entry name" value="Ser/Thr_kinase_AS"/>
</dbReference>
<keyword evidence="6 11" id="KW-0418">Kinase</keyword>
<dbReference type="PRINTS" id="PR01771">
    <property type="entry name" value="ERK3ERK4MAPK"/>
</dbReference>
<dbReference type="GO" id="GO:0004707">
    <property type="term" value="F:MAP kinase activity"/>
    <property type="evidence" value="ECO:0007669"/>
    <property type="project" value="UniProtKB-EC"/>
</dbReference>
<evidence type="ECO:0000256" key="11">
    <source>
        <dbReference type="RuleBase" id="RU361165"/>
    </source>
</evidence>
<dbReference type="PROSITE" id="PS01351">
    <property type="entry name" value="MAPK"/>
    <property type="match status" value="1"/>
</dbReference>
<dbReference type="PANTHER" id="PTHR24055">
    <property type="entry name" value="MITOGEN-ACTIVATED PROTEIN KINASE"/>
    <property type="match status" value="1"/>
</dbReference>
<dbReference type="Gene3D" id="3.30.200.20">
    <property type="entry name" value="Phosphorylase Kinase, domain 1"/>
    <property type="match status" value="1"/>
</dbReference>
<dbReference type="PROSITE" id="PS00108">
    <property type="entry name" value="PROTEIN_KINASE_ST"/>
    <property type="match status" value="1"/>
</dbReference>
<evidence type="ECO:0000256" key="12">
    <source>
        <dbReference type="SAM" id="MobiDB-lite"/>
    </source>
</evidence>
<dbReference type="SMART" id="SM00220">
    <property type="entry name" value="S_TKc"/>
    <property type="match status" value="1"/>
</dbReference>
<sequence>MNYTMMNEAAPLQHQDPSPPEQPQQPMIPAPITAALSHCGRFIQYKIFGNIFEVTAKYNPPIVAIGKGAYGIVYSALNSETNEKVAIKKISRPFDTEIDAMRTLREIKLLRYMDHDNVIAIRDIIPPTNLESFNDVYIGYELMDTDLHQVIRSNQPLSEQHCQYFLYQILRGLKYIHSANVLHRDLKPSNLLLNANCDLKICDFGLARVISESDILTDYVVTRWYRAPELLLSSSNNYTAAVDVWAVGCIFMEMIKGRPLFPGKDPVTQIRLMIELLGKPSEAEMEFLGENAKRYLRSLPFDRRYPFTVRFPQIHALAADLIEKMLSFDPRRRITVEDALAHPYLAALHDISDEPVCTVPFHFDFKQDELTEAQMKEIIYKEALSFNPEYNEHM</sequence>
<keyword evidence="3" id="KW-0597">Phosphoprotein</keyword>
<evidence type="ECO:0000259" key="13">
    <source>
        <dbReference type="PROSITE" id="PS50011"/>
    </source>
</evidence>
<dbReference type="InterPro" id="IPR011009">
    <property type="entry name" value="Kinase-like_dom_sf"/>
</dbReference>
<organism evidence="14 15">
    <name type="scientific">Lithospermum erythrorhizon</name>
    <name type="common">Purple gromwell</name>
    <name type="synonym">Lithospermum officinale var. erythrorhizon</name>
    <dbReference type="NCBI Taxonomy" id="34254"/>
    <lineage>
        <taxon>Eukaryota</taxon>
        <taxon>Viridiplantae</taxon>
        <taxon>Streptophyta</taxon>
        <taxon>Embryophyta</taxon>
        <taxon>Tracheophyta</taxon>
        <taxon>Spermatophyta</taxon>
        <taxon>Magnoliopsida</taxon>
        <taxon>eudicotyledons</taxon>
        <taxon>Gunneridae</taxon>
        <taxon>Pentapetalae</taxon>
        <taxon>asterids</taxon>
        <taxon>lamiids</taxon>
        <taxon>Boraginales</taxon>
        <taxon>Boraginaceae</taxon>
        <taxon>Boraginoideae</taxon>
        <taxon>Lithospermeae</taxon>
        <taxon>Lithospermum</taxon>
    </lineage>
</organism>
<feature type="region of interest" description="Disordered" evidence="12">
    <location>
        <begin position="1"/>
        <end position="25"/>
    </location>
</feature>
<accession>A0AAV3PIN2</accession>
<keyword evidence="7 9" id="KW-0067">ATP-binding</keyword>
<dbReference type="Pfam" id="PF00069">
    <property type="entry name" value="Pkinase"/>
    <property type="match status" value="1"/>
</dbReference>
<feature type="binding site" evidence="9">
    <location>
        <position position="89"/>
    </location>
    <ligand>
        <name>ATP</name>
        <dbReference type="ChEBI" id="CHEBI:30616"/>
    </ligand>
</feature>
<keyword evidence="15" id="KW-1185">Reference proteome</keyword>
<evidence type="ECO:0000256" key="5">
    <source>
        <dbReference type="ARBA" id="ARBA00022741"/>
    </source>
</evidence>
<keyword evidence="2 10" id="KW-0723">Serine/threonine-protein kinase</keyword>
<evidence type="ECO:0000256" key="8">
    <source>
        <dbReference type="ARBA" id="ARBA00023306"/>
    </source>
</evidence>
<dbReference type="AlphaFoldDB" id="A0AAV3PIN2"/>
<feature type="domain" description="Protein kinase" evidence="13">
    <location>
        <begin position="59"/>
        <end position="345"/>
    </location>
</feature>
<dbReference type="EC" id="2.7.11.24" evidence="11"/>
<dbReference type="PROSITE" id="PS00107">
    <property type="entry name" value="PROTEIN_KINASE_ATP"/>
    <property type="match status" value="1"/>
</dbReference>
<evidence type="ECO:0000256" key="7">
    <source>
        <dbReference type="ARBA" id="ARBA00022840"/>
    </source>
</evidence>
<dbReference type="InterPro" id="IPR000719">
    <property type="entry name" value="Prot_kinase_dom"/>
</dbReference>
<evidence type="ECO:0000256" key="9">
    <source>
        <dbReference type="PROSITE-ProRule" id="PRU10141"/>
    </source>
</evidence>
<reference evidence="14 15" key="1">
    <citation type="submission" date="2024-01" db="EMBL/GenBank/DDBJ databases">
        <title>The complete chloroplast genome sequence of Lithospermum erythrorhizon: insights into the phylogenetic relationship among Boraginaceae species and the maternal lineages of purple gromwells.</title>
        <authorList>
            <person name="Okada T."/>
            <person name="Watanabe K."/>
        </authorList>
    </citation>
    <scope>NUCLEOTIDE SEQUENCE [LARGE SCALE GENOMIC DNA]</scope>
</reference>
<dbReference type="Proteomes" id="UP001454036">
    <property type="component" value="Unassembled WGS sequence"/>
</dbReference>
<evidence type="ECO:0000256" key="1">
    <source>
        <dbReference type="ARBA" id="ARBA00008832"/>
    </source>
</evidence>
<dbReference type="GO" id="GO:0005524">
    <property type="term" value="F:ATP binding"/>
    <property type="evidence" value="ECO:0007669"/>
    <property type="project" value="UniProtKB-UniRule"/>
</dbReference>
<evidence type="ECO:0000256" key="4">
    <source>
        <dbReference type="ARBA" id="ARBA00022679"/>
    </source>
</evidence>
<comment type="catalytic activity">
    <reaction evidence="11">
        <text>L-threonyl-[protein] + ATP = O-phospho-L-threonyl-[protein] + ADP + H(+)</text>
        <dbReference type="Rhea" id="RHEA:46608"/>
        <dbReference type="Rhea" id="RHEA-COMP:11060"/>
        <dbReference type="Rhea" id="RHEA-COMP:11605"/>
        <dbReference type="ChEBI" id="CHEBI:15378"/>
        <dbReference type="ChEBI" id="CHEBI:30013"/>
        <dbReference type="ChEBI" id="CHEBI:30616"/>
        <dbReference type="ChEBI" id="CHEBI:61977"/>
        <dbReference type="ChEBI" id="CHEBI:456216"/>
        <dbReference type="EC" id="2.7.11.24"/>
    </reaction>
</comment>
<dbReference type="Gene3D" id="1.10.510.10">
    <property type="entry name" value="Transferase(Phosphotransferase) domain 1"/>
    <property type="match status" value="1"/>
</dbReference>
<keyword evidence="8" id="KW-0131">Cell cycle</keyword>
<evidence type="ECO:0000256" key="3">
    <source>
        <dbReference type="ARBA" id="ARBA00022553"/>
    </source>
</evidence>
<gene>
    <name evidence="14" type="ORF">LIER_09180</name>
</gene>
<evidence type="ECO:0000256" key="2">
    <source>
        <dbReference type="ARBA" id="ARBA00022527"/>
    </source>
</evidence>
<dbReference type="InterPro" id="IPR003527">
    <property type="entry name" value="MAP_kinase_CS"/>
</dbReference>
<evidence type="ECO:0000313" key="14">
    <source>
        <dbReference type="EMBL" id="GAA0150185.1"/>
    </source>
</evidence>
<keyword evidence="5 9" id="KW-0547">Nucleotide-binding</keyword>
<evidence type="ECO:0000313" key="15">
    <source>
        <dbReference type="Proteomes" id="UP001454036"/>
    </source>
</evidence>
<protein>
    <recommendedName>
        <fullName evidence="11">Mitogen-activated protein kinase</fullName>
        <ecNumber evidence="11">2.7.11.24</ecNumber>
    </recommendedName>
</protein>
<keyword evidence="11" id="KW-0460">Magnesium</keyword>
<keyword evidence="4 11" id="KW-0808">Transferase</keyword>
<comment type="similarity">
    <text evidence="1">Belongs to the protein kinase superfamily. CMGC Ser/Thr protein kinase family. MAP kinase subfamily.</text>
</comment>
<comment type="similarity">
    <text evidence="11">Belongs to the protein kinase superfamily. Ser/Thr protein kinase family. MAP kinase subfamily.</text>
</comment>
<comment type="activity regulation">
    <text evidence="11">Activated by threonine and tyrosine phosphorylation.</text>
</comment>